<evidence type="ECO:0000313" key="1">
    <source>
        <dbReference type="EMBL" id="TFI57584.1"/>
    </source>
</evidence>
<dbReference type="AlphaFoldDB" id="A0A4Y8ZNP4"/>
<organism evidence="1 2">
    <name type="scientific">Sphingomonas parva</name>
    <dbReference type="NCBI Taxonomy" id="2555898"/>
    <lineage>
        <taxon>Bacteria</taxon>
        <taxon>Pseudomonadati</taxon>
        <taxon>Pseudomonadota</taxon>
        <taxon>Alphaproteobacteria</taxon>
        <taxon>Sphingomonadales</taxon>
        <taxon>Sphingomonadaceae</taxon>
        <taxon>Sphingomonas</taxon>
    </lineage>
</organism>
<keyword evidence="2" id="KW-1185">Reference proteome</keyword>
<dbReference type="Pfam" id="PF06945">
    <property type="entry name" value="DUF1289"/>
    <property type="match status" value="1"/>
</dbReference>
<dbReference type="OrthoDB" id="4966223at2"/>
<dbReference type="RefSeq" id="WP_135088046.1">
    <property type="nucleotide sequence ID" value="NZ_SPDV01000029.1"/>
</dbReference>
<dbReference type="PANTHER" id="PTHR35175">
    <property type="entry name" value="DUF1289 DOMAIN-CONTAINING PROTEIN"/>
    <property type="match status" value="1"/>
</dbReference>
<dbReference type="Proteomes" id="UP000298213">
    <property type="component" value="Unassembled WGS sequence"/>
</dbReference>
<dbReference type="PANTHER" id="PTHR35175:SF2">
    <property type="entry name" value="DUF1289 DOMAIN-CONTAINING PROTEIN"/>
    <property type="match status" value="1"/>
</dbReference>
<dbReference type="EMBL" id="SPDV01000029">
    <property type="protein sequence ID" value="TFI57584.1"/>
    <property type="molecule type" value="Genomic_DNA"/>
</dbReference>
<gene>
    <name evidence="1" type="ORF">E2493_14560</name>
</gene>
<dbReference type="Gene3D" id="3.40.630.30">
    <property type="match status" value="1"/>
</dbReference>
<name>A0A4Y8ZNP4_9SPHN</name>
<dbReference type="SUPFAM" id="SSF55729">
    <property type="entry name" value="Acyl-CoA N-acyltransferases (Nat)"/>
    <property type="match status" value="1"/>
</dbReference>
<dbReference type="InterPro" id="IPR010710">
    <property type="entry name" value="DUF1289"/>
</dbReference>
<protein>
    <submittedName>
        <fullName evidence="1">DUF1289 domain-containing protein</fullName>
    </submittedName>
</protein>
<accession>A0A4Y8ZNP4</accession>
<reference evidence="1 2" key="1">
    <citation type="submission" date="2019-03" db="EMBL/GenBank/DDBJ databases">
        <title>Genome sequence of Sphingomonas sp. 17J27-24.</title>
        <authorList>
            <person name="Kim M."/>
            <person name="Maeng S."/>
            <person name="Sathiyaraj S."/>
        </authorList>
    </citation>
    <scope>NUCLEOTIDE SEQUENCE [LARGE SCALE GENOMIC DNA]</scope>
    <source>
        <strain evidence="1 2">17J27-24</strain>
    </source>
</reference>
<sequence length="273" mass="28819">MEDPLSPCTGLCRLDGRTGWCLGCGRSGDEIGRWPGASGDEKREILAALPTRRAALQAGARAEAAVDPALVEAWLRGRSAARRLPQPVADQGGLRVETGSVDELRRYVFAAPAEGLRRLGAAIDSPGIALKLCGTAEALAACLPPRWRVRTTGEMMIRSGPAHPQRALPPGFTLALDREPGRSAARILAPDGRTAASGYAAAWDGVFVYDRIATAEGFRRIGLGTALMAALGSTRPDPKATEILVATDEGRALYETLGWRAVSPYATALIPPT</sequence>
<dbReference type="InterPro" id="IPR016181">
    <property type="entry name" value="Acyl_CoA_acyltransferase"/>
</dbReference>
<comment type="caution">
    <text evidence="1">The sequence shown here is derived from an EMBL/GenBank/DDBJ whole genome shotgun (WGS) entry which is preliminary data.</text>
</comment>
<evidence type="ECO:0000313" key="2">
    <source>
        <dbReference type="Proteomes" id="UP000298213"/>
    </source>
</evidence>
<proteinExistence type="predicted"/>